<dbReference type="SUPFAM" id="SSF50182">
    <property type="entry name" value="Sm-like ribonucleoproteins"/>
    <property type="match status" value="1"/>
</dbReference>
<dbReference type="InterPro" id="IPR010920">
    <property type="entry name" value="LSM_dom_sf"/>
</dbReference>
<gene>
    <name evidence="2" type="ORF">P5673_019668</name>
</gene>
<dbReference type="GO" id="GO:0071254">
    <property type="term" value="C:cytoplasmic U snRNP body"/>
    <property type="evidence" value="ECO:0007669"/>
    <property type="project" value="TreeGrafter"/>
</dbReference>
<sequence length="120" mass="13652">MAGSSRERALSERTLVCLLQAVKGYRTTVELRSESSAEGLIENVDGFMNVSMSDVKFSKQDGNEVKCMEFPTMFIQGQQIRYVQIPDCIDMRKAIEEQLTKLEKPKRANCGRRLKRSGRT</sequence>
<dbReference type="PANTHER" id="PTHR21196:SF1">
    <property type="entry name" value="U7 SNRNA-ASSOCIATED SM-LIKE PROTEIN LSM10"/>
    <property type="match status" value="1"/>
</dbReference>
<dbReference type="Proteomes" id="UP001249851">
    <property type="component" value="Unassembled WGS sequence"/>
</dbReference>
<feature type="domain" description="Sm" evidence="1">
    <location>
        <begin position="18"/>
        <end position="84"/>
    </location>
</feature>
<dbReference type="AlphaFoldDB" id="A0AAD9V1T8"/>
<evidence type="ECO:0000313" key="3">
    <source>
        <dbReference type="Proteomes" id="UP001249851"/>
    </source>
</evidence>
<dbReference type="GO" id="GO:0071208">
    <property type="term" value="F:histone pre-mRNA DCP binding"/>
    <property type="evidence" value="ECO:0007669"/>
    <property type="project" value="TreeGrafter"/>
</dbReference>
<dbReference type="InterPro" id="IPR052840">
    <property type="entry name" value="U7_snRNA_Sm-like"/>
</dbReference>
<name>A0AAD9V1T8_ACRCE</name>
<dbReference type="GO" id="GO:0016604">
    <property type="term" value="C:nuclear body"/>
    <property type="evidence" value="ECO:0007669"/>
    <property type="project" value="TreeGrafter"/>
</dbReference>
<dbReference type="PANTHER" id="PTHR21196">
    <property type="entry name" value="U7 SNRNA-ASSOCIATED SM-LIKE PROTEIN LSM10"/>
    <property type="match status" value="1"/>
</dbReference>
<dbReference type="CDD" id="cd01733">
    <property type="entry name" value="LSm10"/>
    <property type="match status" value="1"/>
</dbReference>
<proteinExistence type="predicted"/>
<dbReference type="EMBL" id="JARQWQ010000046">
    <property type="protein sequence ID" value="KAK2558093.1"/>
    <property type="molecule type" value="Genomic_DNA"/>
</dbReference>
<reference evidence="2" key="2">
    <citation type="journal article" date="2023" name="Science">
        <title>Genomic signatures of disease resistance in endangered staghorn corals.</title>
        <authorList>
            <person name="Vollmer S.V."/>
            <person name="Selwyn J.D."/>
            <person name="Despard B.A."/>
            <person name="Roesel C.L."/>
        </authorList>
    </citation>
    <scope>NUCLEOTIDE SEQUENCE</scope>
    <source>
        <strain evidence="2">K2</strain>
    </source>
</reference>
<evidence type="ECO:0000259" key="1">
    <source>
        <dbReference type="Pfam" id="PF01423"/>
    </source>
</evidence>
<protein>
    <submittedName>
        <fullName evidence="2">U7 snRNA-associated Sm-like protein LSm10</fullName>
    </submittedName>
</protein>
<dbReference type="Gene3D" id="2.30.30.100">
    <property type="match status" value="1"/>
</dbReference>
<organism evidence="2 3">
    <name type="scientific">Acropora cervicornis</name>
    <name type="common">Staghorn coral</name>
    <dbReference type="NCBI Taxonomy" id="6130"/>
    <lineage>
        <taxon>Eukaryota</taxon>
        <taxon>Metazoa</taxon>
        <taxon>Cnidaria</taxon>
        <taxon>Anthozoa</taxon>
        <taxon>Hexacorallia</taxon>
        <taxon>Scleractinia</taxon>
        <taxon>Astrocoeniina</taxon>
        <taxon>Acroporidae</taxon>
        <taxon>Acropora</taxon>
    </lineage>
</organism>
<accession>A0AAD9V1T8</accession>
<evidence type="ECO:0000313" key="2">
    <source>
        <dbReference type="EMBL" id="KAK2558093.1"/>
    </source>
</evidence>
<keyword evidence="3" id="KW-1185">Reference proteome</keyword>
<dbReference type="GO" id="GO:0006398">
    <property type="term" value="P:mRNA 3'-end processing by stem-loop binding and cleavage"/>
    <property type="evidence" value="ECO:0007669"/>
    <property type="project" value="TreeGrafter"/>
</dbReference>
<comment type="caution">
    <text evidence="2">The sequence shown here is derived from an EMBL/GenBank/DDBJ whole genome shotgun (WGS) entry which is preliminary data.</text>
</comment>
<reference evidence="2" key="1">
    <citation type="journal article" date="2023" name="G3 (Bethesda)">
        <title>Whole genome assembly and annotation of the endangered Caribbean coral Acropora cervicornis.</title>
        <authorList>
            <person name="Selwyn J.D."/>
            <person name="Vollmer S.V."/>
        </authorList>
    </citation>
    <scope>NUCLEOTIDE SEQUENCE</scope>
    <source>
        <strain evidence="2">K2</strain>
    </source>
</reference>
<dbReference type="GO" id="GO:0071209">
    <property type="term" value="F:U7 snRNA binding"/>
    <property type="evidence" value="ECO:0007669"/>
    <property type="project" value="TreeGrafter"/>
</dbReference>
<dbReference type="Pfam" id="PF01423">
    <property type="entry name" value="LSM"/>
    <property type="match status" value="1"/>
</dbReference>
<dbReference type="InterPro" id="IPR001163">
    <property type="entry name" value="Sm_dom_euk/arc"/>
</dbReference>